<reference evidence="3 4" key="1">
    <citation type="journal article" date="2012" name="J. Bacteriol.">
        <title>Complete Genome Sequence of Leptospirillum ferrooxidans Strain C2-3, Isolated from a Fresh Volcanic Ash Deposit on the Island of Miyake, Japan.</title>
        <authorList>
            <person name="Fujimura R."/>
            <person name="Sato Y."/>
            <person name="Nishizawa T."/>
            <person name="Oshima K."/>
            <person name="Kim S.-W."/>
            <person name="Hattori M."/>
            <person name="Kamijo T."/>
            <person name="Ohta H."/>
        </authorList>
    </citation>
    <scope>NUCLEOTIDE SEQUENCE [LARGE SCALE GENOMIC DNA]</scope>
    <source>
        <strain evidence="3 4">C2-3</strain>
    </source>
</reference>
<dbReference type="Gene3D" id="3.10.350.10">
    <property type="entry name" value="LysM domain"/>
    <property type="match status" value="2"/>
</dbReference>
<dbReference type="PANTHER" id="PTHR33734:SF22">
    <property type="entry name" value="MEMBRANE-BOUND LYTIC MUREIN TRANSGLYCOSYLASE D"/>
    <property type="match status" value="1"/>
</dbReference>
<dbReference type="InterPro" id="IPR000189">
    <property type="entry name" value="Transglyc_AS"/>
</dbReference>
<evidence type="ECO:0000256" key="1">
    <source>
        <dbReference type="ARBA" id="ARBA00007734"/>
    </source>
</evidence>
<dbReference type="GO" id="GO:0016020">
    <property type="term" value="C:membrane"/>
    <property type="evidence" value="ECO:0007669"/>
    <property type="project" value="InterPro"/>
</dbReference>
<dbReference type="SMART" id="SM00257">
    <property type="entry name" value="LysM"/>
    <property type="match status" value="2"/>
</dbReference>
<dbReference type="Pfam" id="PF01464">
    <property type="entry name" value="SLT"/>
    <property type="match status" value="1"/>
</dbReference>
<proteinExistence type="inferred from homology"/>
<dbReference type="OrthoDB" id="9815002at2"/>
<feature type="domain" description="LysM" evidence="2">
    <location>
        <begin position="425"/>
        <end position="469"/>
    </location>
</feature>
<evidence type="ECO:0000313" key="3">
    <source>
        <dbReference type="EMBL" id="BAM06796.1"/>
    </source>
</evidence>
<dbReference type="PROSITE" id="PS51782">
    <property type="entry name" value="LYSM"/>
    <property type="match status" value="2"/>
</dbReference>
<dbReference type="AlphaFoldDB" id="I0INE7"/>
<dbReference type="SUPFAM" id="SSF53955">
    <property type="entry name" value="Lysozyme-like"/>
    <property type="match status" value="1"/>
</dbReference>
<dbReference type="eggNOG" id="COG1388">
    <property type="taxonomic scope" value="Bacteria"/>
</dbReference>
<comment type="similarity">
    <text evidence="1">Belongs to the transglycosylase Slt family.</text>
</comment>
<gene>
    <name evidence="3" type="ordered locus">LFE_1103</name>
</gene>
<dbReference type="PROSITE" id="PS51257">
    <property type="entry name" value="PROKAR_LIPOPROTEIN"/>
    <property type="match status" value="1"/>
</dbReference>
<dbReference type="CDD" id="cd16894">
    <property type="entry name" value="MltD-like"/>
    <property type="match status" value="1"/>
</dbReference>
<dbReference type="SUPFAM" id="SSF54106">
    <property type="entry name" value="LysM domain"/>
    <property type="match status" value="2"/>
</dbReference>
<name>I0INE7_LEPFC</name>
<dbReference type="InterPro" id="IPR036779">
    <property type="entry name" value="LysM_dom_sf"/>
</dbReference>
<dbReference type="GO" id="GO:0008932">
    <property type="term" value="F:lytic endotransglycosylase activity"/>
    <property type="evidence" value="ECO:0007669"/>
    <property type="project" value="TreeGrafter"/>
</dbReference>
<dbReference type="Proteomes" id="UP000007382">
    <property type="component" value="Chromosome"/>
</dbReference>
<dbReference type="PROSITE" id="PS00922">
    <property type="entry name" value="TRANSGLYCOSYLASE"/>
    <property type="match status" value="1"/>
</dbReference>
<dbReference type="Pfam" id="PF01476">
    <property type="entry name" value="LysM"/>
    <property type="match status" value="2"/>
</dbReference>
<dbReference type="Gene3D" id="1.10.530.10">
    <property type="match status" value="1"/>
</dbReference>
<dbReference type="RefSeq" id="WP_014449286.1">
    <property type="nucleotide sequence ID" value="NC_017094.1"/>
</dbReference>
<evidence type="ECO:0000313" key="4">
    <source>
        <dbReference type="Proteomes" id="UP000007382"/>
    </source>
</evidence>
<dbReference type="GO" id="GO:0000270">
    <property type="term" value="P:peptidoglycan metabolic process"/>
    <property type="evidence" value="ECO:0007669"/>
    <property type="project" value="InterPro"/>
</dbReference>
<dbReference type="PATRIC" id="fig|1162668.3.peg.1280"/>
<protein>
    <submittedName>
        <fullName evidence="3">Putative peptidoglycan-binding lytic transglycosylase</fullName>
    </submittedName>
</protein>
<organism evidence="3 4">
    <name type="scientific">Leptospirillum ferrooxidans (strain C2-3)</name>
    <dbReference type="NCBI Taxonomy" id="1162668"/>
    <lineage>
        <taxon>Bacteria</taxon>
        <taxon>Pseudomonadati</taxon>
        <taxon>Nitrospirota</taxon>
        <taxon>Nitrospiria</taxon>
        <taxon>Nitrospirales</taxon>
        <taxon>Nitrospiraceae</taxon>
        <taxon>Leptospirillum</taxon>
    </lineage>
</organism>
<dbReference type="KEGG" id="lfc:LFE_1103"/>
<dbReference type="InterPro" id="IPR023346">
    <property type="entry name" value="Lysozyme-like_dom_sf"/>
</dbReference>
<dbReference type="InterPro" id="IPR008258">
    <property type="entry name" value="Transglycosylase_SLT_dom_1"/>
</dbReference>
<dbReference type="PANTHER" id="PTHR33734">
    <property type="entry name" value="LYSM DOMAIN-CONTAINING GPI-ANCHORED PROTEIN 2"/>
    <property type="match status" value="1"/>
</dbReference>
<sequence>MSKSSQARLGVLFSIAITLVAGGCSSIGSPSPKAEALTQNILPPSIPSPSPTTIDHADSLKGVPVSPAQGGTGALLKPATPGPVVQESFLRIPDDPSIDWYTQYFQNSVHRQFRVWLERSGRYLPYMKAIFREEGLPEDLVYLSLIESGFSPRAYSYSRAAGLWQFMSGTGKKYGLAVNGWIDQRRDPMMSTRAAARYLKDLYNEFHSWSLAMAAYNAGEGKVANAVADAGTENYWEIRNTRALSNETKDYVPKFIAAMRIAKDPARYGFTDIEYDDPLNLDTVKLKRPTEVKVLARAAGVSYREFKEMNPSLTRWSTPPYMHNVPINVPKGEGDQFLASIESLPSSRRHVEYADSRRGGHVIRSGESLWTIAHHYGVSVSSLMAANDLHSRSVLRVGQRLAIPGGGYGNVIASSRSEQGASNWLPHRIRRGESLFAIARRFGTSIGVIRHKNHLVHSSLLREGETIMVPAR</sequence>
<evidence type="ECO:0000259" key="2">
    <source>
        <dbReference type="PROSITE" id="PS51782"/>
    </source>
</evidence>
<dbReference type="HOGENOM" id="CLU_009520_1_5_0"/>
<dbReference type="eggNOG" id="COG0741">
    <property type="taxonomic scope" value="Bacteria"/>
</dbReference>
<accession>I0INE7</accession>
<dbReference type="CDD" id="cd00118">
    <property type="entry name" value="LysM"/>
    <property type="match status" value="1"/>
</dbReference>
<dbReference type="STRING" id="1162668.LFE_1103"/>
<reference evidence="4" key="2">
    <citation type="submission" date="2012-03" db="EMBL/GenBank/DDBJ databases">
        <title>The complete genome sequence of the pioneer microbe on fresh volcanic deposit, Leptospirillum ferrooxidans strain C2-3.</title>
        <authorList>
            <person name="Fujimura R."/>
            <person name="Sato Y."/>
            <person name="Nishizawa T."/>
            <person name="Nanba K."/>
            <person name="Oshima K."/>
            <person name="Hattori M."/>
            <person name="Kamijo T."/>
            <person name="Ohta H."/>
        </authorList>
    </citation>
    <scope>NUCLEOTIDE SEQUENCE [LARGE SCALE GENOMIC DNA]</scope>
    <source>
        <strain evidence="4">C2-3</strain>
    </source>
</reference>
<keyword evidence="4" id="KW-1185">Reference proteome</keyword>
<dbReference type="InterPro" id="IPR018392">
    <property type="entry name" value="LysM"/>
</dbReference>
<dbReference type="EMBL" id="AP012342">
    <property type="protein sequence ID" value="BAM06796.1"/>
    <property type="molecule type" value="Genomic_DNA"/>
</dbReference>
<feature type="domain" description="LysM" evidence="2">
    <location>
        <begin position="359"/>
        <end position="403"/>
    </location>
</feature>